<dbReference type="InterPro" id="IPR008707">
    <property type="entry name" value="B-propeller_PilY1"/>
</dbReference>
<comment type="similarity">
    <text evidence="2">Belongs to the PilY1 family.</text>
</comment>
<accession>A0ABU1ZAG5</accession>
<keyword evidence="5" id="KW-0106">Calcium</keyword>
<evidence type="ECO:0000256" key="7">
    <source>
        <dbReference type="SAM" id="MobiDB-lite"/>
    </source>
</evidence>
<evidence type="ECO:0000256" key="6">
    <source>
        <dbReference type="ARBA" id="ARBA00023263"/>
    </source>
</evidence>
<keyword evidence="8" id="KW-0732">Signal</keyword>
<sequence length="1273" mass="136098">MKAVRLVSIPGVAFVASLMMVAATAPAQVSLADQPVFSAVSVPGNLALALSVEYPTAISVAHPSRTYSPANTYIGYFDPMKCYAYRYTDGAGLDNYFYPAARTMTRTCSGLWSGNYLNWASMQTIDPFRWALTGGFRVIDTPTLTVLEKAWGTNQGDTRNFPDSSVAGSATLAGATPFSTASGIATRIWSLGNRMRFMTSSSGAPVPDYSAAATAYDPRANYQHGTLYEVFVRVKVCDASESVENLESNCSQYGTGSYKPTGLLQQYADKIRYSAFGYLNSASVNRDGGVLRARQKFIGPKMPVPGGLPVANENAEWDAGTGVMFRNPDAADAAATNTEFGVAVADSGVMNYLNKFGEITPGAYKYFDPVSELYYGVQRYLRNMGNVPAWTAMDGADTATRKGWVDGFPVITSWKEKDPIQYSCQRNFILGIGDANTHADRNLPGASGASEPAQPPQVSSDTAVNATDWTNQVGALQGLGDALGSVQNYNGCCSNNGALMAGLAYWANTNDIRPDLEGDQTIKTYWLDVLEFQRFKSNNQFYLAAKYGGFSAPSSFFASAATKAQFDTNKSWWATTGDTMPDGAPRPDNYFTAARADQMVAGLTKTFSSIASQLNAYSTAFATAMPQVSALGVAAYATKYDAKAWTGELIASNATFDPETGTPDQATRWKFSEVLAKQAAGTGWDTGRNIVTYNADRKKRVGVPFRKDDISADQRRALDTAYESGNDADNYLNYLRGERTHERSSAASGSTRAYRDRANLVGDIVNAKARPVGPPAAPYSSANNPGYDDFKAKYADRTPMVYIGTNAGMLHAIDGSLSGDNAGREVWAYVPGAAFNGATARPSVDGLASFGNPDFVHHYLLDASPLAIDVDLGRTPGGSGTDWRTLLIGGLGKGGKAIYALDITDPASVTNEATAAQKVMWEFTDPHLGYTYGQPMVVKTRKYGWVVVVGSGYNNNGGQGYFFFINPRTGALLEKVAAPCGNCSSNNQAGLAHVNAFVLDLTDGLADAVYGGDLMGNVWRLDVTGSDDYPKAVRFATLVDSDGKALPITTKPLPVVQPDTNRRYITVGTGRLLDATDLSNKQAQRFFAIIDGTNAQFSNDGSVPGTQSDLPPGITFPLTVSNMLQLTDLGKEIMLDLRTQLGWYVDLGVSAGGPGWRVLTDPTSFYGTVAFAATSPSTADVCSPNGSSRVYVIDLGKGRCALKSGGSACHVTIDSPVNDLQYYSVNVKGVGKSQLLAGNTGRGCVGGECNIETLSPEGLGLKRMNWREIQVSK</sequence>
<feature type="chain" id="PRO_5045215658" evidence="8">
    <location>
        <begin position="28"/>
        <end position="1273"/>
    </location>
</feature>
<keyword evidence="11" id="KW-1185">Reference proteome</keyword>
<feature type="signal peptide" evidence="8">
    <location>
        <begin position="1"/>
        <end position="27"/>
    </location>
</feature>
<feature type="domain" description="PilY1 beta-propeller" evidence="9">
    <location>
        <begin position="761"/>
        <end position="1094"/>
    </location>
</feature>
<protein>
    <submittedName>
        <fullName evidence="10">Type IV pilus assembly protein PilY1</fullName>
    </submittedName>
</protein>
<keyword evidence="4" id="KW-0479">Metal-binding</keyword>
<comment type="caution">
    <text evidence="10">The sequence shown here is derived from an EMBL/GenBank/DDBJ whole genome shotgun (WGS) entry which is preliminary data.</text>
</comment>
<evidence type="ECO:0000259" key="9">
    <source>
        <dbReference type="Pfam" id="PF05567"/>
    </source>
</evidence>
<dbReference type="InterPro" id="IPR011047">
    <property type="entry name" value="Quinoprotein_ADH-like_sf"/>
</dbReference>
<proteinExistence type="inferred from homology"/>
<reference evidence="10 11" key="1">
    <citation type="submission" date="2023-07" db="EMBL/GenBank/DDBJ databases">
        <title>Sorghum-associated microbial communities from plants grown in Nebraska, USA.</title>
        <authorList>
            <person name="Schachtman D."/>
        </authorList>
    </citation>
    <scope>NUCLEOTIDE SEQUENCE [LARGE SCALE GENOMIC DNA]</scope>
    <source>
        <strain evidence="10 11">BE310</strain>
    </source>
</reference>
<feature type="region of interest" description="Disordered" evidence="7">
    <location>
        <begin position="440"/>
        <end position="462"/>
    </location>
</feature>
<evidence type="ECO:0000313" key="10">
    <source>
        <dbReference type="EMBL" id="MDR7297428.1"/>
    </source>
</evidence>
<keyword evidence="6" id="KW-0281">Fimbrium</keyword>
<evidence type="ECO:0000256" key="3">
    <source>
        <dbReference type="ARBA" id="ARBA00022558"/>
    </source>
</evidence>
<organism evidence="10 11">
    <name type="scientific">Pelomonas aquatica</name>
    <dbReference type="NCBI Taxonomy" id="431058"/>
    <lineage>
        <taxon>Bacteria</taxon>
        <taxon>Pseudomonadati</taxon>
        <taxon>Pseudomonadota</taxon>
        <taxon>Betaproteobacteria</taxon>
        <taxon>Burkholderiales</taxon>
        <taxon>Sphaerotilaceae</taxon>
        <taxon>Roseateles</taxon>
    </lineage>
</organism>
<comment type="subcellular location">
    <subcellularLocation>
        <location evidence="1">Fimbrium</location>
    </subcellularLocation>
</comment>
<evidence type="ECO:0000256" key="4">
    <source>
        <dbReference type="ARBA" id="ARBA00022723"/>
    </source>
</evidence>
<dbReference type="Proteomes" id="UP001180536">
    <property type="component" value="Unassembled WGS sequence"/>
</dbReference>
<dbReference type="Pfam" id="PF05567">
    <property type="entry name" value="T4P_PilY1"/>
    <property type="match status" value="1"/>
</dbReference>
<evidence type="ECO:0000256" key="5">
    <source>
        <dbReference type="ARBA" id="ARBA00022837"/>
    </source>
</evidence>
<evidence type="ECO:0000256" key="2">
    <source>
        <dbReference type="ARBA" id="ARBA00008387"/>
    </source>
</evidence>
<gene>
    <name evidence="10" type="ORF">J2X16_002777</name>
</gene>
<name>A0ABU1ZAG5_9BURK</name>
<evidence type="ECO:0000313" key="11">
    <source>
        <dbReference type="Proteomes" id="UP001180536"/>
    </source>
</evidence>
<dbReference type="SUPFAM" id="SSF50998">
    <property type="entry name" value="Quinoprotein alcohol dehydrogenase-like"/>
    <property type="match status" value="1"/>
</dbReference>
<evidence type="ECO:0000256" key="1">
    <source>
        <dbReference type="ARBA" id="ARBA00004561"/>
    </source>
</evidence>
<dbReference type="RefSeq" id="WP_310345622.1">
    <property type="nucleotide sequence ID" value="NZ_JAVDXQ010000004.1"/>
</dbReference>
<keyword evidence="3" id="KW-1029">Fimbrium biogenesis</keyword>
<dbReference type="EMBL" id="JAVDXQ010000004">
    <property type="protein sequence ID" value="MDR7297428.1"/>
    <property type="molecule type" value="Genomic_DNA"/>
</dbReference>
<evidence type="ECO:0000256" key="8">
    <source>
        <dbReference type="SAM" id="SignalP"/>
    </source>
</evidence>